<dbReference type="GeneID" id="116214620"/>
<reference evidence="7" key="1">
    <citation type="journal article" date="2017" name="Plant J.">
        <title>The pomegranate (Punica granatum L.) genome and the genomics of punicalagin biosynthesis.</title>
        <authorList>
            <person name="Qin G."/>
            <person name="Xu C."/>
            <person name="Ming R."/>
            <person name="Tang H."/>
            <person name="Guyot R."/>
            <person name="Kramer E.M."/>
            <person name="Hu Y."/>
            <person name="Yi X."/>
            <person name="Qi Y."/>
            <person name="Xu X."/>
            <person name="Gao Z."/>
            <person name="Pan H."/>
            <person name="Jian J."/>
            <person name="Tian Y."/>
            <person name="Yue Z."/>
            <person name="Xu Y."/>
        </authorList>
    </citation>
    <scope>NUCLEOTIDE SEQUENCE [LARGE SCALE GENOMIC DNA]</scope>
    <source>
        <strain evidence="7">cv. Dabenzi</strain>
    </source>
</reference>
<proteinExistence type="inferred from homology"/>
<name>A0A218VYU5_PUNGR</name>
<dbReference type="PANTHER" id="PTHR48047">
    <property type="entry name" value="GLYCOSYLTRANSFERASE"/>
    <property type="match status" value="1"/>
</dbReference>
<dbReference type="AlphaFoldDB" id="A0A218VYU5"/>
<evidence type="ECO:0000313" key="8">
    <source>
        <dbReference type="Proteomes" id="UP000233551"/>
    </source>
</evidence>
<dbReference type="CDD" id="cd03784">
    <property type="entry name" value="GT1_Gtf-like"/>
    <property type="match status" value="1"/>
</dbReference>
<evidence type="ECO:0000313" key="5">
    <source>
        <dbReference type="EMBL" id="OWM65191.1"/>
    </source>
</evidence>
<evidence type="ECO:0000256" key="3">
    <source>
        <dbReference type="ARBA" id="ARBA00022679"/>
    </source>
</evidence>
<dbReference type="Proteomes" id="UP000197138">
    <property type="component" value="Unassembled WGS sequence"/>
</dbReference>
<evidence type="ECO:0000313" key="6">
    <source>
        <dbReference type="EMBL" id="PKI43931.1"/>
    </source>
</evidence>
<dbReference type="Pfam" id="PF00201">
    <property type="entry name" value="UDPGT"/>
    <property type="match status" value="1"/>
</dbReference>
<evidence type="ECO:0000256" key="2">
    <source>
        <dbReference type="ARBA" id="ARBA00022676"/>
    </source>
</evidence>
<feature type="region of interest" description="Disordered" evidence="4">
    <location>
        <begin position="476"/>
        <end position="496"/>
    </location>
</feature>
<comment type="caution">
    <text evidence="5">The sequence shown here is derived from an EMBL/GenBank/DDBJ whole genome shotgun (WGS) entry which is preliminary data.</text>
</comment>
<keyword evidence="3" id="KW-0808">Transferase</keyword>
<dbReference type="InterPro" id="IPR002213">
    <property type="entry name" value="UDP_glucos_trans"/>
</dbReference>
<protein>
    <submittedName>
        <fullName evidence="5">Uncharacterized protein</fullName>
    </submittedName>
</protein>
<sequence>MSAAADRPHLLVYPFSSSGHVIPLLDLTERLIGRGLAVTVLVTPANIPLLQPLLSRYAPPVLDALVLPVPEPPTSLAQHRLVNRLRAMRDHHSPAVLRWFASHPSPPVAIISDYFLGWTSHLACQLGIPRIVFSPSAAFAVSVEFSLWRDQPRNEHQDADYAVTLSDLPDSPSFNWWQLSLLYRMFAGGDPELRFHGDGMLANMDSWGIVFNSFSELERPYMDHMAKRYFGPGRVWAVGPLLPPPVNDSTVGLADRGGSSSVSADNLLAWLDARRDQSVVYVCFGSRMVLSNAETHALADALEASGVQFIWCVREDGANSGRRPVAGEQGAAVPDGFEDRTAKRGLVIRGWAPQVLILRHRAVGSFLTHCGWNSVLEGLTAGVVMLTWPMGADQYSDAKLLVDQLGVGIRAHEREDSTPNSAELAQILARSVDGSIPERARARELKEAAAAAVSPGGSSDKDLDAFVKAVTELKSEGKRAVASSPEKETNGFPDVI</sequence>
<dbReference type="OrthoDB" id="5835829at2759"/>
<gene>
    <name evidence="5" type="ORF">CDL15_Pgr008778</name>
    <name evidence="6" type="ORF">CRG98_035765</name>
</gene>
<dbReference type="Gene3D" id="3.40.50.2000">
    <property type="entry name" value="Glycogen Phosphorylase B"/>
    <property type="match status" value="2"/>
</dbReference>
<dbReference type="Proteomes" id="UP000233551">
    <property type="component" value="Unassembled WGS sequence"/>
</dbReference>
<dbReference type="EMBL" id="MTKT01005615">
    <property type="protein sequence ID" value="OWM65191.1"/>
    <property type="molecule type" value="Genomic_DNA"/>
</dbReference>
<keyword evidence="8" id="KW-1185">Reference proteome</keyword>
<dbReference type="EMBL" id="PGOL01002963">
    <property type="protein sequence ID" value="PKI43931.1"/>
    <property type="molecule type" value="Genomic_DNA"/>
</dbReference>
<dbReference type="GO" id="GO:0035251">
    <property type="term" value="F:UDP-glucosyltransferase activity"/>
    <property type="evidence" value="ECO:0007669"/>
    <property type="project" value="TreeGrafter"/>
</dbReference>
<accession>A0A218VYU5</accession>
<reference evidence="6 8" key="3">
    <citation type="submission" date="2017-11" db="EMBL/GenBank/DDBJ databases">
        <title>De-novo sequencing of pomegranate (Punica granatum L.) genome.</title>
        <authorList>
            <person name="Akparov Z."/>
            <person name="Amiraslanov A."/>
            <person name="Hajiyeva S."/>
            <person name="Abbasov M."/>
            <person name="Kaur K."/>
            <person name="Hamwieh A."/>
            <person name="Solovyev V."/>
            <person name="Salamov A."/>
            <person name="Braich B."/>
            <person name="Kosarev P."/>
            <person name="Mahmoud A."/>
            <person name="Hajiyev E."/>
            <person name="Babayeva S."/>
            <person name="Izzatullayeva V."/>
            <person name="Mammadov A."/>
            <person name="Mammadov A."/>
            <person name="Sharifova S."/>
            <person name="Ojaghi J."/>
            <person name="Eynullazada K."/>
            <person name="Bayramov B."/>
            <person name="Abdulazimova A."/>
            <person name="Shahmuradov I."/>
        </authorList>
    </citation>
    <scope>NUCLEOTIDE SEQUENCE [LARGE SCALE GENOMIC DNA]</scope>
    <source>
        <strain evidence="6">AG2017</strain>
        <strain evidence="8">cv. AG2017</strain>
        <tissue evidence="6">Leaf</tissue>
    </source>
</reference>
<dbReference type="PANTHER" id="PTHR48047:SF118">
    <property type="entry name" value="HEXOSYLTRANSFERASE-RELATED"/>
    <property type="match status" value="1"/>
</dbReference>
<evidence type="ECO:0000256" key="1">
    <source>
        <dbReference type="ARBA" id="ARBA00009995"/>
    </source>
</evidence>
<comment type="similarity">
    <text evidence="1">Belongs to the UDP-glycosyltransferase family.</text>
</comment>
<evidence type="ECO:0000313" key="7">
    <source>
        <dbReference type="Proteomes" id="UP000197138"/>
    </source>
</evidence>
<dbReference type="FunFam" id="3.40.50.2000:FF:000064">
    <property type="entry name" value="Glycosyltransferase"/>
    <property type="match status" value="1"/>
</dbReference>
<keyword evidence="2" id="KW-0328">Glycosyltransferase</keyword>
<organism evidence="5 7">
    <name type="scientific">Punica granatum</name>
    <name type="common">Pomegranate</name>
    <dbReference type="NCBI Taxonomy" id="22663"/>
    <lineage>
        <taxon>Eukaryota</taxon>
        <taxon>Viridiplantae</taxon>
        <taxon>Streptophyta</taxon>
        <taxon>Embryophyta</taxon>
        <taxon>Tracheophyta</taxon>
        <taxon>Spermatophyta</taxon>
        <taxon>Magnoliopsida</taxon>
        <taxon>eudicotyledons</taxon>
        <taxon>Gunneridae</taxon>
        <taxon>Pentapetalae</taxon>
        <taxon>rosids</taxon>
        <taxon>malvids</taxon>
        <taxon>Myrtales</taxon>
        <taxon>Lythraceae</taxon>
        <taxon>Punica</taxon>
    </lineage>
</organism>
<dbReference type="SUPFAM" id="SSF53756">
    <property type="entry name" value="UDP-Glycosyltransferase/glycogen phosphorylase"/>
    <property type="match status" value="1"/>
</dbReference>
<reference evidence="5" key="2">
    <citation type="submission" date="2017-06" db="EMBL/GenBank/DDBJ databases">
        <title>The pomegranate genome and the genomics of punicalagin biosynthesis.</title>
        <authorList>
            <person name="Xu C."/>
        </authorList>
    </citation>
    <scope>NUCLEOTIDE SEQUENCE [LARGE SCALE GENOMIC DNA]</scope>
    <source>
        <tissue evidence="5">Fresh leaf</tissue>
    </source>
</reference>
<evidence type="ECO:0000256" key="4">
    <source>
        <dbReference type="SAM" id="MobiDB-lite"/>
    </source>
</evidence>
<feature type="compositionally biased region" description="Basic and acidic residues" evidence="4">
    <location>
        <begin position="476"/>
        <end position="489"/>
    </location>
</feature>